<keyword evidence="5 12" id="KW-1133">Transmembrane helix</keyword>
<sequence length="381" mass="44649">MMETGEIAFFMLKLAAVWRPLNWSSWKAWLYNFSTAVVFFIMSFTVISLIIPLMMSLDIETIFEGRMLEFAMVLAMCKGGVFVINRREVLNLNNILNGALCYPRVEEEWKIRHEILQPFKKYAAFLALGTHFVIKLDVIASILENAPKQRLKFNAWLPFDYTSGPGYWIPFIFQHMSMIYACFYDVYHDTVIFDYLYQICVQIAILKYRIQKYFIFWDKIFVQIGDEKTSGSQIFADHMEHYLCIIDFAEKLNNTFLYTIFMQFTLSTMIVCYEIYSLTTVSPTSSEFLIIISYTILFLMQIFCYCVIGDMVLQRSGEISSSIYQLDWTLLSPKFQKNLILMLCRMSRPIQITSGHIIVLSHQTFASLLKLAYSIYNLLKK</sequence>
<dbReference type="EMBL" id="MT670989">
    <property type="protein sequence ID" value="QNL14993.1"/>
    <property type="molecule type" value="mRNA"/>
</dbReference>
<proteinExistence type="evidence at transcript level"/>
<evidence type="ECO:0000256" key="9">
    <source>
        <dbReference type="ARBA" id="ARBA00037764"/>
    </source>
</evidence>
<keyword evidence="4 12" id="KW-0552">Olfaction</keyword>
<comment type="function">
    <text evidence="9">Odorant receptor which mediates acceptance or avoidance behavior, depending on its substrates. The odorant receptor repertoire encodes a large collection of odor stimuli that vary widely in identity, intensity, and duration. May form a complex with Orco to form odorant-sensing units, providing sensitive and prolonged odorant signaling and calcium permeability.</text>
</comment>
<evidence type="ECO:0000256" key="5">
    <source>
        <dbReference type="ARBA" id="ARBA00022989"/>
    </source>
</evidence>
<comment type="similarity">
    <text evidence="10">Belongs to the insect chemoreceptor superfamily. Heteromeric odorant receptor channel (TC 1.A.69) family. Or2a subfamily.</text>
</comment>
<evidence type="ECO:0000256" key="8">
    <source>
        <dbReference type="ARBA" id="ARBA00023224"/>
    </source>
</evidence>
<comment type="subunit">
    <text evidence="11">Interacts with Orco. Complexes exist early in the endomembrane system in olfactory sensory neurons (OSNs), coupling these complexes to the conserved ciliary trafficking pathway.</text>
</comment>
<reference evidence="13" key="1">
    <citation type="submission" date="2020-06" db="EMBL/GenBank/DDBJ databases">
        <authorList>
            <person name="Sheng S."/>
        </authorList>
    </citation>
    <scope>NUCLEOTIDE SEQUENCE</scope>
    <source>
        <tissue evidence="13">Antenna</tissue>
    </source>
</reference>
<keyword evidence="8 12" id="KW-0807">Transducer</keyword>
<evidence type="ECO:0000313" key="13">
    <source>
        <dbReference type="EMBL" id="QNL14993.1"/>
    </source>
</evidence>
<dbReference type="GO" id="GO:0005886">
    <property type="term" value="C:plasma membrane"/>
    <property type="evidence" value="ECO:0007669"/>
    <property type="project" value="UniProtKB-SubCell"/>
</dbReference>
<evidence type="ECO:0000256" key="4">
    <source>
        <dbReference type="ARBA" id="ARBA00022725"/>
    </source>
</evidence>
<gene>
    <name evidence="13" type="primary">OR49</name>
</gene>
<evidence type="ECO:0000256" key="11">
    <source>
        <dbReference type="ARBA" id="ARBA00038679"/>
    </source>
</evidence>
<dbReference type="InterPro" id="IPR004117">
    <property type="entry name" value="7tm6_olfct_rcpt"/>
</dbReference>
<keyword evidence="3 12" id="KW-0812">Transmembrane</keyword>
<feature type="transmembrane region" description="Helical" evidence="12">
    <location>
        <begin position="29"/>
        <end position="55"/>
    </location>
</feature>
<evidence type="ECO:0000256" key="1">
    <source>
        <dbReference type="ARBA" id="ARBA00004141"/>
    </source>
</evidence>
<evidence type="ECO:0000256" key="2">
    <source>
        <dbReference type="ARBA" id="ARBA00022606"/>
    </source>
</evidence>
<feature type="transmembrane region" description="Helical" evidence="12">
    <location>
        <begin position="288"/>
        <end position="308"/>
    </location>
</feature>
<organism evidence="13">
    <name type="scientific">Aulacocentrum confusum</name>
    <dbReference type="NCBI Taxonomy" id="2767324"/>
    <lineage>
        <taxon>Eukaryota</taxon>
        <taxon>Metazoa</taxon>
        <taxon>Ecdysozoa</taxon>
        <taxon>Arthropoda</taxon>
        <taxon>Hexapoda</taxon>
        <taxon>Insecta</taxon>
        <taxon>Pterygota</taxon>
        <taxon>Neoptera</taxon>
        <taxon>Endopterygota</taxon>
        <taxon>Hymenoptera</taxon>
        <taxon>Apocrita</taxon>
        <taxon>Ichneumonoidea</taxon>
        <taxon>Braconidae</taxon>
        <taxon>Macrocentrinae</taxon>
        <taxon>Aulacocentrum</taxon>
    </lineage>
</organism>
<dbReference type="Pfam" id="PF02949">
    <property type="entry name" value="7tm_6"/>
    <property type="match status" value="1"/>
</dbReference>
<evidence type="ECO:0000256" key="7">
    <source>
        <dbReference type="ARBA" id="ARBA00023170"/>
    </source>
</evidence>
<comment type="caution">
    <text evidence="12">Lacks conserved residue(s) required for the propagation of feature annotation.</text>
</comment>
<evidence type="ECO:0000256" key="3">
    <source>
        <dbReference type="ARBA" id="ARBA00022692"/>
    </source>
</evidence>
<keyword evidence="6 12" id="KW-0472">Membrane</keyword>
<dbReference type="GO" id="GO:0004984">
    <property type="term" value="F:olfactory receptor activity"/>
    <property type="evidence" value="ECO:0007669"/>
    <property type="project" value="InterPro"/>
</dbReference>
<comment type="subcellular location">
    <subcellularLocation>
        <location evidence="12">Cell membrane</location>
        <topology evidence="12">Multi-pass membrane protein</topology>
    </subcellularLocation>
    <subcellularLocation>
        <location evidence="1">Membrane</location>
        <topology evidence="1">Multi-pass membrane protein</topology>
    </subcellularLocation>
</comment>
<evidence type="ECO:0000256" key="6">
    <source>
        <dbReference type="ARBA" id="ARBA00023136"/>
    </source>
</evidence>
<dbReference type="AlphaFoldDB" id="A0A7G8Z968"/>
<feature type="transmembrane region" description="Helical" evidence="12">
    <location>
        <begin position="67"/>
        <end position="84"/>
    </location>
</feature>
<dbReference type="GO" id="GO:0005549">
    <property type="term" value="F:odorant binding"/>
    <property type="evidence" value="ECO:0007669"/>
    <property type="project" value="InterPro"/>
</dbReference>
<evidence type="ECO:0000256" key="12">
    <source>
        <dbReference type="RuleBase" id="RU351113"/>
    </source>
</evidence>
<keyword evidence="2 12" id="KW-0716">Sensory transduction</keyword>
<protein>
    <recommendedName>
        <fullName evidence="12">Odorant receptor</fullName>
    </recommendedName>
</protein>
<name>A0A7G8Z968_9HYME</name>
<dbReference type="GO" id="GO:0007165">
    <property type="term" value="P:signal transduction"/>
    <property type="evidence" value="ECO:0007669"/>
    <property type="project" value="UniProtKB-KW"/>
</dbReference>
<feature type="transmembrane region" description="Helical" evidence="12">
    <location>
        <begin position="256"/>
        <end position="276"/>
    </location>
</feature>
<accession>A0A7G8Z968</accession>
<dbReference type="PANTHER" id="PTHR21137">
    <property type="entry name" value="ODORANT RECEPTOR"/>
    <property type="match status" value="1"/>
</dbReference>
<keyword evidence="7 12" id="KW-0675">Receptor</keyword>
<dbReference type="PANTHER" id="PTHR21137:SF37">
    <property type="entry name" value="ODORANT RECEPTOR 46A, ISOFORM B-RELATED"/>
    <property type="match status" value="1"/>
</dbReference>
<evidence type="ECO:0000256" key="10">
    <source>
        <dbReference type="ARBA" id="ARBA00037946"/>
    </source>
</evidence>